<gene>
    <name evidence="2" type="ORF">HA51_08150</name>
</gene>
<organism evidence="2 3">
    <name type="scientific">Pantoea rwandensis</name>
    <dbReference type="NCBI Taxonomy" id="1076550"/>
    <lineage>
        <taxon>Bacteria</taxon>
        <taxon>Pseudomonadati</taxon>
        <taxon>Pseudomonadota</taxon>
        <taxon>Gammaproteobacteria</taxon>
        <taxon>Enterobacterales</taxon>
        <taxon>Erwiniaceae</taxon>
        <taxon>Pantoea</taxon>
    </lineage>
</organism>
<evidence type="ECO:0000313" key="2">
    <source>
        <dbReference type="EMBL" id="ORM70274.1"/>
    </source>
</evidence>
<accession>A0A1X1D0Y8</accession>
<proteinExistence type="predicted"/>
<keyword evidence="1" id="KW-1133">Transmembrane helix</keyword>
<keyword evidence="1" id="KW-0812">Transmembrane</keyword>
<feature type="transmembrane region" description="Helical" evidence="1">
    <location>
        <begin position="129"/>
        <end position="146"/>
    </location>
</feature>
<protein>
    <submittedName>
        <fullName evidence="2">Uncharacterized protein</fullName>
    </submittedName>
</protein>
<dbReference type="EMBL" id="MLFR01000005">
    <property type="protein sequence ID" value="ORM70274.1"/>
    <property type="molecule type" value="Genomic_DNA"/>
</dbReference>
<evidence type="ECO:0000256" key="1">
    <source>
        <dbReference type="SAM" id="Phobius"/>
    </source>
</evidence>
<keyword evidence="1" id="KW-0472">Membrane</keyword>
<feature type="transmembrane region" description="Helical" evidence="1">
    <location>
        <begin position="20"/>
        <end position="46"/>
    </location>
</feature>
<name>A0A1X1D0Y8_9GAMM</name>
<feature type="transmembrane region" description="Helical" evidence="1">
    <location>
        <begin position="66"/>
        <end position="88"/>
    </location>
</feature>
<sequence>MTTNDPDRLEKLKDRLKDRLELPAGWHMVGLPLISSMILAVLSFAFPQPFIWLALFNWLDLPKYAVMAAIVPASLLYSLITVTAMVFISRGFLLAIKIYLGMLFLTVLIAAAFFLTAFIPALFGAERHMWFVISSLLGLIFSGFSVKCINSDMFFRTNALYLHNRVWRKQLNIQRQILSAVKR</sequence>
<dbReference type="Proteomes" id="UP000193558">
    <property type="component" value="Unassembled WGS sequence"/>
</dbReference>
<dbReference type="AlphaFoldDB" id="A0A1X1D0Y8"/>
<feature type="transmembrane region" description="Helical" evidence="1">
    <location>
        <begin position="100"/>
        <end position="123"/>
    </location>
</feature>
<comment type="caution">
    <text evidence="2">The sequence shown here is derived from an EMBL/GenBank/DDBJ whole genome shotgun (WGS) entry which is preliminary data.</text>
</comment>
<evidence type="ECO:0000313" key="3">
    <source>
        <dbReference type="Proteomes" id="UP000193558"/>
    </source>
</evidence>
<reference evidence="2 3" key="1">
    <citation type="journal article" date="2017" name="Antonie Van Leeuwenhoek">
        <title>Phylogenomic resolution of the bacterial genus Pantoea and its relationship with Erwinia and Tatumella.</title>
        <authorList>
            <person name="Palmer M."/>
            <person name="Steenkamp E.T."/>
            <person name="Coetzee M.P."/>
            <person name="Chan W.Y."/>
            <person name="van Zyl E."/>
            <person name="De Maayer P."/>
            <person name="Coutinho T.A."/>
            <person name="Blom J."/>
            <person name="Smits T.H."/>
            <person name="Duffy B."/>
            <person name="Venter S.N."/>
        </authorList>
    </citation>
    <scope>NUCLEOTIDE SEQUENCE [LARGE SCALE GENOMIC DNA]</scope>
    <source>
        <strain evidence="2 3">LMG 26275</strain>
    </source>
</reference>